<feature type="domain" description="C2H2-type" evidence="10">
    <location>
        <begin position="58"/>
        <end position="80"/>
    </location>
</feature>
<dbReference type="GO" id="GO:0010468">
    <property type="term" value="P:regulation of gene expression"/>
    <property type="evidence" value="ECO:0007669"/>
    <property type="project" value="TreeGrafter"/>
</dbReference>
<feature type="region of interest" description="Disordered" evidence="9">
    <location>
        <begin position="1"/>
        <end position="25"/>
    </location>
</feature>
<dbReference type="SUPFAM" id="SSF57667">
    <property type="entry name" value="beta-beta-alpha zinc fingers"/>
    <property type="match status" value="1"/>
</dbReference>
<dbReference type="InterPro" id="IPR013087">
    <property type="entry name" value="Znf_C2H2_type"/>
</dbReference>
<accession>A0A7K8AJL2</accession>
<evidence type="ECO:0000256" key="4">
    <source>
        <dbReference type="ARBA" id="ARBA00022737"/>
    </source>
</evidence>
<keyword evidence="7" id="KW-0539">Nucleus</keyword>
<keyword evidence="3" id="KW-0479">Metal-binding</keyword>
<evidence type="ECO:0000313" key="12">
    <source>
        <dbReference type="Proteomes" id="UP000517678"/>
    </source>
</evidence>
<dbReference type="PANTHER" id="PTHR16515:SF62">
    <property type="entry name" value="ZINC FINGER PROTEIN 883-LIKE"/>
    <property type="match status" value="1"/>
</dbReference>
<feature type="non-terminal residue" evidence="11">
    <location>
        <position position="80"/>
    </location>
</feature>
<feature type="domain" description="C2H2-type" evidence="10">
    <location>
        <begin position="30"/>
        <end position="57"/>
    </location>
</feature>
<evidence type="ECO:0000259" key="10">
    <source>
        <dbReference type="PROSITE" id="PS50157"/>
    </source>
</evidence>
<dbReference type="InterPro" id="IPR036236">
    <property type="entry name" value="Znf_C2H2_sf"/>
</dbReference>
<dbReference type="EMBL" id="VZTF01001295">
    <property type="protein sequence ID" value="NXB00732.1"/>
    <property type="molecule type" value="Genomic_DNA"/>
</dbReference>
<evidence type="ECO:0000256" key="9">
    <source>
        <dbReference type="SAM" id="MobiDB-lite"/>
    </source>
</evidence>
<keyword evidence="4" id="KW-0677">Repeat</keyword>
<comment type="subcellular location">
    <subcellularLocation>
        <location evidence="1">Nucleus</location>
    </subcellularLocation>
</comment>
<evidence type="ECO:0000256" key="6">
    <source>
        <dbReference type="ARBA" id="ARBA00022833"/>
    </source>
</evidence>
<dbReference type="InterPro" id="IPR050331">
    <property type="entry name" value="Zinc_finger"/>
</dbReference>
<dbReference type="SMART" id="SM00355">
    <property type="entry name" value="ZnF_C2H2"/>
    <property type="match status" value="2"/>
</dbReference>
<dbReference type="Pfam" id="PF00096">
    <property type="entry name" value="zf-C2H2"/>
    <property type="match status" value="1"/>
</dbReference>
<evidence type="ECO:0000313" key="11">
    <source>
        <dbReference type="EMBL" id="NXB00732.1"/>
    </source>
</evidence>
<dbReference type="Gene3D" id="3.30.160.60">
    <property type="entry name" value="Classic Zinc Finger"/>
    <property type="match status" value="2"/>
</dbReference>
<dbReference type="GO" id="GO:0005634">
    <property type="term" value="C:nucleus"/>
    <property type="evidence" value="ECO:0007669"/>
    <property type="project" value="UniProtKB-SubCell"/>
</dbReference>
<proteinExistence type="inferred from homology"/>
<evidence type="ECO:0000256" key="2">
    <source>
        <dbReference type="ARBA" id="ARBA00006991"/>
    </source>
</evidence>
<evidence type="ECO:0000256" key="8">
    <source>
        <dbReference type="PROSITE-ProRule" id="PRU00042"/>
    </source>
</evidence>
<keyword evidence="5 8" id="KW-0863">Zinc-finger</keyword>
<sequence length="80" mass="9544">ERPSLFREGDQRSSRSSELVEKPQAGDKPYKYLECEKGFSRSFNLIQHKRIHTVEWPYDCGEHGKSFSRRSHLIQHQIFH</sequence>
<dbReference type="AlphaFoldDB" id="A0A7K8AJL2"/>
<organism evidence="11 12">
    <name type="scientific">Cnemophilus loriae</name>
    <name type="common">Loria's bird-of-paradise</name>
    <dbReference type="NCBI Taxonomy" id="254448"/>
    <lineage>
        <taxon>Eukaryota</taxon>
        <taxon>Metazoa</taxon>
        <taxon>Chordata</taxon>
        <taxon>Craniata</taxon>
        <taxon>Vertebrata</taxon>
        <taxon>Euteleostomi</taxon>
        <taxon>Archelosauria</taxon>
        <taxon>Archosauria</taxon>
        <taxon>Dinosauria</taxon>
        <taxon>Saurischia</taxon>
        <taxon>Theropoda</taxon>
        <taxon>Coelurosauria</taxon>
        <taxon>Aves</taxon>
        <taxon>Neognathae</taxon>
        <taxon>Neoaves</taxon>
        <taxon>Telluraves</taxon>
        <taxon>Australaves</taxon>
        <taxon>Passeriformes</taxon>
        <taxon>Corvoidea</taxon>
        <taxon>Corvidae</taxon>
        <taxon>Cnemophilus</taxon>
    </lineage>
</organism>
<dbReference type="Proteomes" id="UP000517678">
    <property type="component" value="Unassembled WGS sequence"/>
</dbReference>
<reference evidence="11 12" key="1">
    <citation type="submission" date="2019-09" db="EMBL/GenBank/DDBJ databases">
        <title>Bird 10,000 Genomes (B10K) Project - Family phase.</title>
        <authorList>
            <person name="Zhang G."/>
        </authorList>
    </citation>
    <scope>NUCLEOTIDE SEQUENCE [LARGE SCALE GENOMIC DNA]</scope>
    <source>
        <strain evidence="11">B10K-DU-029-38</strain>
        <tissue evidence="11">Muscle</tissue>
    </source>
</reference>
<keyword evidence="12" id="KW-1185">Reference proteome</keyword>
<evidence type="ECO:0000256" key="5">
    <source>
        <dbReference type="ARBA" id="ARBA00022771"/>
    </source>
</evidence>
<gene>
    <name evidence="11" type="primary">Znf436_0</name>
    <name evidence="11" type="ORF">CNELOR_R00011</name>
</gene>
<dbReference type="FunFam" id="3.30.160.60:FF:000176">
    <property type="entry name" value="zinc finger protein 70"/>
    <property type="match status" value="1"/>
</dbReference>
<feature type="non-terminal residue" evidence="11">
    <location>
        <position position="1"/>
    </location>
</feature>
<comment type="similarity">
    <text evidence="2">Belongs to the krueppel C2H2-type zinc-finger protein family.</text>
</comment>
<dbReference type="FunFam" id="3.30.160.60:FF:000023">
    <property type="entry name" value="zinc finger protein 37 homolog"/>
    <property type="match status" value="1"/>
</dbReference>
<keyword evidence="6" id="KW-0862">Zinc</keyword>
<evidence type="ECO:0000256" key="1">
    <source>
        <dbReference type="ARBA" id="ARBA00004123"/>
    </source>
</evidence>
<dbReference type="PROSITE" id="PS50157">
    <property type="entry name" value="ZINC_FINGER_C2H2_2"/>
    <property type="match status" value="2"/>
</dbReference>
<protein>
    <submittedName>
        <fullName evidence="11">ZN436 protein</fullName>
    </submittedName>
</protein>
<dbReference type="PANTHER" id="PTHR16515">
    <property type="entry name" value="PR DOMAIN ZINC FINGER PROTEIN"/>
    <property type="match status" value="1"/>
</dbReference>
<name>A0A7K8AJL2_9CORV</name>
<comment type="caution">
    <text evidence="11">The sequence shown here is derived from an EMBL/GenBank/DDBJ whole genome shotgun (WGS) entry which is preliminary data.</text>
</comment>
<dbReference type="GO" id="GO:0008270">
    <property type="term" value="F:zinc ion binding"/>
    <property type="evidence" value="ECO:0007669"/>
    <property type="project" value="UniProtKB-KW"/>
</dbReference>
<evidence type="ECO:0000256" key="7">
    <source>
        <dbReference type="ARBA" id="ARBA00023242"/>
    </source>
</evidence>
<evidence type="ECO:0000256" key="3">
    <source>
        <dbReference type="ARBA" id="ARBA00022723"/>
    </source>
</evidence>